<name>A0A1H8V8D5_9BRAD</name>
<accession>A0A1H8V8D5</accession>
<dbReference type="Pfam" id="PF23840">
    <property type="entry name" value="Phage_tail_terminator"/>
    <property type="match status" value="1"/>
</dbReference>
<dbReference type="EMBL" id="FODT01000008">
    <property type="protein sequence ID" value="SEP11722.1"/>
    <property type="molecule type" value="Genomic_DNA"/>
</dbReference>
<proteinExistence type="predicted"/>
<dbReference type="Proteomes" id="UP000199615">
    <property type="component" value="Unassembled WGS sequence"/>
</dbReference>
<gene>
    <name evidence="1" type="ORF">SAMN05444123_108123</name>
</gene>
<dbReference type="RefSeq" id="WP_092685179.1">
    <property type="nucleotide sequence ID" value="NZ_FODT01000008.1"/>
</dbReference>
<protein>
    <submittedName>
        <fullName evidence="1">Uncharacterized protein</fullName>
    </submittedName>
</protein>
<keyword evidence="2" id="KW-1185">Reference proteome</keyword>
<organism evidence="1 2">
    <name type="scientific">Rhodopseudomonas pseudopalustris</name>
    <dbReference type="NCBI Taxonomy" id="1513892"/>
    <lineage>
        <taxon>Bacteria</taxon>
        <taxon>Pseudomonadati</taxon>
        <taxon>Pseudomonadota</taxon>
        <taxon>Alphaproteobacteria</taxon>
        <taxon>Hyphomicrobiales</taxon>
        <taxon>Nitrobacteraceae</taxon>
        <taxon>Rhodopseudomonas</taxon>
    </lineage>
</organism>
<evidence type="ECO:0000313" key="2">
    <source>
        <dbReference type="Proteomes" id="UP000199615"/>
    </source>
</evidence>
<dbReference type="AlphaFoldDB" id="A0A1H8V8D5"/>
<reference evidence="2" key="1">
    <citation type="submission" date="2016-10" db="EMBL/GenBank/DDBJ databases">
        <authorList>
            <person name="Varghese N."/>
            <person name="Submissions S."/>
        </authorList>
    </citation>
    <scope>NUCLEOTIDE SEQUENCE [LARGE SCALE GENOMIC DNA]</scope>
    <source>
        <strain evidence="2">DSM 123</strain>
    </source>
</reference>
<dbReference type="InterPro" id="IPR056912">
    <property type="entry name" value="Phage_JBD30_tail_term-like"/>
</dbReference>
<sequence length="148" mass="15466">MSLIVDVKERLEIEVQDLAGKLDYVAELAALTNAGAPPQREVSAFVIPLGLDDRGGSGASAAGLHTQIVGETVGVILCVKALGDAKARKALPTIDTLTDAVIDALAGWGPEDAVGVLMFVRGRLVSVTSGLVVYQLEFALTDQLRIAR</sequence>
<dbReference type="OrthoDB" id="7742971at2"/>
<evidence type="ECO:0000313" key="1">
    <source>
        <dbReference type="EMBL" id="SEP11722.1"/>
    </source>
</evidence>